<dbReference type="InterPro" id="IPR036651">
    <property type="entry name" value="Gln_synt_N_sf"/>
</dbReference>
<feature type="domain" description="GS catalytic" evidence="14">
    <location>
        <begin position="104"/>
        <end position="356"/>
    </location>
</feature>
<name>A0ABP4HKF3_9ACTN</name>
<evidence type="ECO:0000256" key="5">
    <source>
        <dbReference type="ARBA" id="ARBA00022598"/>
    </source>
</evidence>
<evidence type="ECO:0000313" key="15">
    <source>
        <dbReference type="EMBL" id="GAA1271419.1"/>
    </source>
</evidence>
<evidence type="ECO:0000259" key="14">
    <source>
        <dbReference type="PROSITE" id="PS51987"/>
    </source>
</evidence>
<dbReference type="Pfam" id="PF03951">
    <property type="entry name" value="Gln-synt_N"/>
    <property type="match status" value="1"/>
</dbReference>
<dbReference type="EC" id="6.3.1.2" evidence="3 12"/>
<dbReference type="PROSITE" id="PS51986">
    <property type="entry name" value="GS_BETA_GRASP"/>
    <property type="match status" value="1"/>
</dbReference>
<evidence type="ECO:0000256" key="8">
    <source>
        <dbReference type="ARBA" id="ARBA00038740"/>
    </source>
</evidence>
<protein>
    <recommendedName>
        <fullName evidence="4 12">Glutamine synthetase</fullName>
        <ecNumber evidence="3 12">6.3.1.2</ecNumber>
    </recommendedName>
</protein>
<dbReference type="PANTHER" id="PTHR20852">
    <property type="entry name" value="GLUTAMINE SYNTHETASE"/>
    <property type="match status" value="1"/>
</dbReference>
<evidence type="ECO:0000256" key="10">
    <source>
        <dbReference type="PROSITE-ProRule" id="PRU01330"/>
    </source>
</evidence>
<organism evidence="15 16">
    <name type="scientific">Kitasatospora nipponensis</name>
    <dbReference type="NCBI Taxonomy" id="258049"/>
    <lineage>
        <taxon>Bacteria</taxon>
        <taxon>Bacillati</taxon>
        <taxon>Actinomycetota</taxon>
        <taxon>Actinomycetes</taxon>
        <taxon>Kitasatosporales</taxon>
        <taxon>Streptomycetaceae</taxon>
        <taxon>Kitasatospora</taxon>
    </lineage>
</organism>
<dbReference type="InterPro" id="IPR027302">
    <property type="entry name" value="Gln_synth_N_conserv_site"/>
</dbReference>
<comment type="catalytic activity">
    <reaction evidence="9 12">
        <text>L-glutamate + NH4(+) + ATP = L-glutamine + ADP + phosphate + H(+)</text>
        <dbReference type="Rhea" id="RHEA:16169"/>
        <dbReference type="ChEBI" id="CHEBI:15378"/>
        <dbReference type="ChEBI" id="CHEBI:28938"/>
        <dbReference type="ChEBI" id="CHEBI:29985"/>
        <dbReference type="ChEBI" id="CHEBI:30616"/>
        <dbReference type="ChEBI" id="CHEBI:43474"/>
        <dbReference type="ChEBI" id="CHEBI:58359"/>
        <dbReference type="ChEBI" id="CHEBI:456216"/>
        <dbReference type="EC" id="6.3.1.2"/>
    </reaction>
</comment>
<dbReference type="InterPro" id="IPR048091">
    <property type="entry name" value="Gln_syn_GlnII"/>
</dbReference>
<dbReference type="InterPro" id="IPR008146">
    <property type="entry name" value="Gln_synth_cat_dom"/>
</dbReference>
<dbReference type="PROSITE" id="PS00181">
    <property type="entry name" value="GLNA_ATP"/>
    <property type="match status" value="1"/>
</dbReference>
<keyword evidence="5 12" id="KW-0436">Ligase</keyword>
<comment type="caution">
    <text evidence="15">The sequence shown here is derived from an EMBL/GenBank/DDBJ whole genome shotgun (WGS) entry which is preliminary data.</text>
</comment>
<dbReference type="InterPro" id="IPR008147">
    <property type="entry name" value="Gln_synt_N"/>
</dbReference>
<gene>
    <name evidence="15" type="ORF">GCM10009665_69530</name>
</gene>
<feature type="domain" description="GS beta-grasp" evidence="13">
    <location>
        <begin position="19"/>
        <end position="97"/>
    </location>
</feature>
<dbReference type="InterPro" id="IPR027303">
    <property type="entry name" value="Gln_synth_gly_rich_site"/>
</dbReference>
<sequence length="356" mass="39072">MRRYAGTHHSSCEVTAVAIKAEYIWIDGTQPTAKLRSKTRILANADKLPTWGFDGSSTNQAEGHASDRVLEPVASFPDPIRGGDHILVLCEVNETNGTPHVSNTRALLRPIAEQFEAQEAIFGIEQEYTFFKGSRPLGFPEGGFPAPQGGYYCGIGAEEVFGREIVELHLDRCLQAGLAICGINAEVMPGQWEFQIGPVDALTVSDHLWVARYLLYRTAEEFGIDATLDAKPVRGDWNGAGAHTNFSTKAMREGYDAIITACESLGASQDIVLEHVNQYGDDIQARLTGKHETAPWNVYSYGVSDRGASVRIPWQVEVEQKGYIEDRRPNANVDPYVVTRLLVNTCCAALEKAGQV</sequence>
<evidence type="ECO:0000256" key="9">
    <source>
        <dbReference type="ARBA" id="ARBA00049436"/>
    </source>
</evidence>
<reference evidence="16" key="1">
    <citation type="journal article" date="2019" name="Int. J. Syst. Evol. Microbiol.">
        <title>The Global Catalogue of Microorganisms (GCM) 10K type strain sequencing project: providing services to taxonomists for standard genome sequencing and annotation.</title>
        <authorList>
            <consortium name="The Broad Institute Genomics Platform"/>
            <consortium name="The Broad Institute Genome Sequencing Center for Infectious Disease"/>
            <person name="Wu L."/>
            <person name="Ma J."/>
        </authorList>
    </citation>
    <scope>NUCLEOTIDE SEQUENCE [LARGE SCALE GENOMIC DNA]</scope>
    <source>
        <strain evidence="16">JCM 13004</strain>
    </source>
</reference>
<accession>A0ABP4HKF3</accession>
<dbReference type="SMART" id="SM01230">
    <property type="entry name" value="Gln-synt_C"/>
    <property type="match status" value="1"/>
</dbReference>
<evidence type="ECO:0000256" key="1">
    <source>
        <dbReference type="ARBA" id="ARBA00003117"/>
    </source>
</evidence>
<evidence type="ECO:0000256" key="6">
    <source>
        <dbReference type="ARBA" id="ARBA00022741"/>
    </source>
</evidence>
<dbReference type="SUPFAM" id="SSF54368">
    <property type="entry name" value="Glutamine synthetase, N-terminal domain"/>
    <property type="match status" value="1"/>
</dbReference>
<dbReference type="Pfam" id="PF00120">
    <property type="entry name" value="Gln-synt_C"/>
    <property type="match status" value="1"/>
</dbReference>
<evidence type="ECO:0000256" key="4">
    <source>
        <dbReference type="ARBA" id="ARBA00021364"/>
    </source>
</evidence>
<comment type="similarity">
    <text evidence="2 10 11">Belongs to the glutamine synthetase family.</text>
</comment>
<keyword evidence="16" id="KW-1185">Reference proteome</keyword>
<evidence type="ECO:0000256" key="2">
    <source>
        <dbReference type="ARBA" id="ARBA00009897"/>
    </source>
</evidence>
<dbReference type="PANTHER" id="PTHR20852:SF57">
    <property type="entry name" value="GLUTAMINE SYNTHETASE 2 CYTOPLASMIC"/>
    <property type="match status" value="1"/>
</dbReference>
<dbReference type="SUPFAM" id="SSF55931">
    <property type="entry name" value="Glutamine synthetase/guanido kinase"/>
    <property type="match status" value="1"/>
</dbReference>
<evidence type="ECO:0000256" key="7">
    <source>
        <dbReference type="ARBA" id="ARBA00022840"/>
    </source>
</evidence>
<evidence type="ECO:0000256" key="12">
    <source>
        <dbReference type="RuleBase" id="RU004356"/>
    </source>
</evidence>
<proteinExistence type="inferred from homology"/>
<evidence type="ECO:0000256" key="11">
    <source>
        <dbReference type="RuleBase" id="RU000384"/>
    </source>
</evidence>
<evidence type="ECO:0000313" key="16">
    <source>
        <dbReference type="Proteomes" id="UP001500037"/>
    </source>
</evidence>
<dbReference type="Gene3D" id="3.30.590.10">
    <property type="entry name" value="Glutamine synthetase/guanido kinase, catalytic domain"/>
    <property type="match status" value="1"/>
</dbReference>
<dbReference type="NCBIfam" id="NF041605">
    <property type="entry name" value="gln_syn_GlnII"/>
    <property type="match status" value="1"/>
</dbReference>
<dbReference type="PROSITE" id="PS51987">
    <property type="entry name" value="GS_CATALYTIC"/>
    <property type="match status" value="1"/>
</dbReference>
<dbReference type="PROSITE" id="PS00180">
    <property type="entry name" value="GLNA_1"/>
    <property type="match status" value="1"/>
</dbReference>
<dbReference type="Gene3D" id="3.10.20.70">
    <property type="entry name" value="Glutamine synthetase, N-terminal domain"/>
    <property type="match status" value="1"/>
</dbReference>
<keyword evidence="7 12" id="KW-0067">ATP-binding</keyword>
<comment type="subunit">
    <text evidence="8">Homooctamer and homotetramer.</text>
</comment>
<dbReference type="InterPro" id="IPR050292">
    <property type="entry name" value="Glutamine_Synthetase"/>
</dbReference>
<evidence type="ECO:0000256" key="3">
    <source>
        <dbReference type="ARBA" id="ARBA00012937"/>
    </source>
</evidence>
<comment type="function">
    <text evidence="1">Catalyzes the ATP-dependent biosynthesis of glutamine from glutamate and ammonia.</text>
</comment>
<dbReference type="Proteomes" id="UP001500037">
    <property type="component" value="Unassembled WGS sequence"/>
</dbReference>
<dbReference type="EMBL" id="BAAALF010000219">
    <property type="protein sequence ID" value="GAA1271419.1"/>
    <property type="molecule type" value="Genomic_DNA"/>
</dbReference>
<dbReference type="InterPro" id="IPR014746">
    <property type="entry name" value="Gln_synth/guanido_kin_cat_dom"/>
</dbReference>
<evidence type="ECO:0000259" key="13">
    <source>
        <dbReference type="PROSITE" id="PS51986"/>
    </source>
</evidence>
<keyword evidence="6 12" id="KW-0547">Nucleotide-binding</keyword>